<dbReference type="InterPro" id="IPR057337">
    <property type="entry name" value="Sororin_C"/>
</dbReference>
<dbReference type="Pfam" id="PF25220">
    <property type="entry name" value="Sororin_C"/>
    <property type="match status" value="1"/>
</dbReference>
<evidence type="ECO:0000313" key="9">
    <source>
        <dbReference type="RefSeq" id="XP_010516232.1"/>
    </source>
</evidence>
<feature type="compositionally biased region" description="Low complexity" evidence="6">
    <location>
        <begin position="109"/>
        <end position="122"/>
    </location>
</feature>
<evidence type="ECO:0000313" key="8">
    <source>
        <dbReference type="Proteomes" id="UP000694864"/>
    </source>
</evidence>
<evidence type="ECO:0000256" key="4">
    <source>
        <dbReference type="ARBA" id="ARBA00023306"/>
    </source>
</evidence>
<dbReference type="Proteomes" id="UP000694864">
    <property type="component" value="Chromosome 6"/>
</dbReference>
<evidence type="ECO:0000259" key="7">
    <source>
        <dbReference type="Pfam" id="PF25220"/>
    </source>
</evidence>
<protein>
    <submittedName>
        <fullName evidence="9">Uncharacterized protein LOC104791923</fullName>
    </submittedName>
</protein>
<dbReference type="GeneID" id="104791923"/>
<dbReference type="PANTHER" id="PTHR35740">
    <property type="entry name" value="OS12G0111700 PROTEIN"/>
    <property type="match status" value="1"/>
</dbReference>
<comment type="similarity">
    <text evidence="5">Belongs to the sororin family.</text>
</comment>
<keyword evidence="3" id="KW-0539">Nucleus</keyword>
<evidence type="ECO:0000256" key="1">
    <source>
        <dbReference type="ARBA" id="ARBA00022618"/>
    </source>
</evidence>
<evidence type="ECO:0000256" key="2">
    <source>
        <dbReference type="ARBA" id="ARBA00022776"/>
    </source>
</evidence>
<feature type="compositionally biased region" description="Basic and acidic residues" evidence="6">
    <location>
        <begin position="60"/>
        <end position="73"/>
    </location>
</feature>
<evidence type="ECO:0000256" key="6">
    <source>
        <dbReference type="SAM" id="MobiDB-lite"/>
    </source>
</evidence>
<proteinExistence type="inferred from homology"/>
<keyword evidence="4" id="KW-0131">Cell cycle</keyword>
<gene>
    <name evidence="9" type="primary">LOC104791923</name>
</gene>
<name>A0ABM0ZIJ9_CAMSA</name>
<feature type="region of interest" description="Disordered" evidence="6">
    <location>
        <begin position="1"/>
        <end position="198"/>
    </location>
</feature>
<accession>A0ABM0ZIJ9</accession>
<feature type="domain" description="Sororin C-terminal region" evidence="7">
    <location>
        <begin position="206"/>
        <end position="227"/>
    </location>
</feature>
<keyword evidence="8" id="KW-1185">Reference proteome</keyword>
<dbReference type="PANTHER" id="PTHR35740:SF1">
    <property type="entry name" value="OS12G0111700 PROTEIN"/>
    <property type="match status" value="1"/>
</dbReference>
<feature type="compositionally biased region" description="Low complexity" evidence="6">
    <location>
        <begin position="78"/>
        <end position="93"/>
    </location>
</feature>
<evidence type="ECO:0000256" key="3">
    <source>
        <dbReference type="ARBA" id="ARBA00023242"/>
    </source>
</evidence>
<dbReference type="RefSeq" id="XP_010516232.1">
    <property type="nucleotide sequence ID" value="XM_010517930.2"/>
</dbReference>
<feature type="compositionally biased region" description="Low complexity" evidence="6">
    <location>
        <begin position="36"/>
        <end position="46"/>
    </location>
</feature>
<organism evidence="8 9">
    <name type="scientific">Camelina sativa</name>
    <name type="common">False flax</name>
    <name type="synonym">Myagrum sativum</name>
    <dbReference type="NCBI Taxonomy" id="90675"/>
    <lineage>
        <taxon>Eukaryota</taxon>
        <taxon>Viridiplantae</taxon>
        <taxon>Streptophyta</taxon>
        <taxon>Embryophyta</taxon>
        <taxon>Tracheophyta</taxon>
        <taxon>Spermatophyta</taxon>
        <taxon>Magnoliopsida</taxon>
        <taxon>eudicotyledons</taxon>
        <taxon>Gunneridae</taxon>
        <taxon>Pentapetalae</taxon>
        <taxon>rosids</taxon>
        <taxon>malvids</taxon>
        <taxon>Brassicales</taxon>
        <taxon>Brassicaceae</taxon>
        <taxon>Camelineae</taxon>
        <taxon>Camelina</taxon>
    </lineage>
</organism>
<sequence>MNIPTRRSPGKISEAPRSVGGRIQRKPLADCTNIVSRSSRQQPSSSLKFANPSLTSSLKRLVDQTTLKEKPKDVVINSETASEKASPSPAPATNVRPVTRRMSADLGGSPASAPSRPQSSRSDLGVSDTEFAEPWSVYTVRRKRNKDASTSPSSAAARMRLDLTSSAGKKTCQADVNKTKPLKMAPKKRQRTVKQENENLVHAATREYIEQQKAYFAEIDAFELPVEDASSSDSD</sequence>
<keyword evidence="2" id="KW-0498">Mitosis</keyword>
<evidence type="ECO:0000256" key="5">
    <source>
        <dbReference type="ARBA" id="ARBA00093465"/>
    </source>
</evidence>
<keyword evidence="1" id="KW-0132">Cell division</keyword>
<reference evidence="8" key="1">
    <citation type="journal article" date="2014" name="Nat. Commun.">
        <title>The emerging biofuel crop Camelina sativa retains a highly undifferentiated hexaploid genome structure.</title>
        <authorList>
            <person name="Kagale S."/>
            <person name="Koh C."/>
            <person name="Nixon J."/>
            <person name="Bollina V."/>
            <person name="Clarke W.E."/>
            <person name="Tuteja R."/>
            <person name="Spillane C."/>
            <person name="Robinson S.J."/>
            <person name="Links M.G."/>
            <person name="Clarke C."/>
            <person name="Higgins E.E."/>
            <person name="Huebert T."/>
            <person name="Sharpe A.G."/>
            <person name="Parkin I.A."/>
        </authorList>
    </citation>
    <scope>NUCLEOTIDE SEQUENCE [LARGE SCALE GENOMIC DNA]</scope>
    <source>
        <strain evidence="8">cv. DH55</strain>
    </source>
</reference>
<reference evidence="9" key="2">
    <citation type="submission" date="2025-08" db="UniProtKB">
        <authorList>
            <consortium name="RefSeq"/>
        </authorList>
    </citation>
    <scope>IDENTIFICATION</scope>
    <source>
        <tissue evidence="9">Leaf</tissue>
    </source>
</reference>